<protein>
    <submittedName>
        <fullName evidence="4">Recombinase family protein</fullName>
    </submittedName>
</protein>
<reference evidence="4 5" key="1">
    <citation type="submission" date="2019-07" db="EMBL/GenBank/DDBJ databases">
        <title>Criibacterium bergeronii gen. nov., sp. nov. isolated from human clinical samples.</title>
        <authorList>
            <person name="Maheux A.F."/>
            <person name="Boudreau D.K."/>
            <person name="Berube E."/>
            <person name="Brodeur S."/>
            <person name="Bernard K.A."/>
            <person name="Abed J.Y."/>
            <person name="Ducrey E."/>
            <person name="Guay E.F."/>
            <person name="Raymond F."/>
            <person name="Corbeil J."/>
            <person name="Domingo M.-C."/>
            <person name="Roy P.H."/>
            <person name="Boissinot M."/>
            <person name="Tocheva E.I."/>
            <person name="Omar R.F."/>
        </authorList>
    </citation>
    <scope>NUCLEOTIDE SEQUENCE [LARGE SCALE GENOMIC DNA]</scope>
    <source>
        <strain evidence="4 5">CCRI-24246</strain>
    </source>
</reference>
<dbReference type="Proteomes" id="UP000319424">
    <property type="component" value="Unassembled WGS sequence"/>
</dbReference>
<dbReference type="PROSITE" id="PS51737">
    <property type="entry name" value="RECOMBINASE_DNA_BIND"/>
    <property type="match status" value="1"/>
</dbReference>
<gene>
    <name evidence="4" type="ORF">FL857_09550</name>
</gene>
<comment type="caution">
    <text evidence="4">The sequence shown here is derived from an EMBL/GenBank/DDBJ whole genome shotgun (WGS) entry which is preliminary data.</text>
</comment>
<evidence type="ECO:0000259" key="3">
    <source>
        <dbReference type="PROSITE" id="PS51737"/>
    </source>
</evidence>
<dbReference type="Pfam" id="PF00239">
    <property type="entry name" value="Resolvase"/>
    <property type="match status" value="1"/>
</dbReference>
<dbReference type="CDD" id="cd00338">
    <property type="entry name" value="Ser_Recombinase"/>
    <property type="match status" value="1"/>
</dbReference>
<organism evidence="4 5">
    <name type="scientific">Criibacterium bergeronii</name>
    <dbReference type="NCBI Taxonomy" id="1871336"/>
    <lineage>
        <taxon>Bacteria</taxon>
        <taxon>Bacillati</taxon>
        <taxon>Bacillota</taxon>
        <taxon>Clostridia</taxon>
        <taxon>Peptostreptococcales</taxon>
        <taxon>Filifactoraceae</taxon>
        <taxon>Criibacterium</taxon>
    </lineage>
</organism>
<feature type="domain" description="Recombinase" evidence="3">
    <location>
        <begin position="184"/>
        <end position="310"/>
    </location>
</feature>
<evidence type="ECO:0000313" key="5">
    <source>
        <dbReference type="Proteomes" id="UP000319424"/>
    </source>
</evidence>
<dbReference type="GO" id="GO:0000150">
    <property type="term" value="F:DNA strand exchange activity"/>
    <property type="evidence" value="ECO:0007669"/>
    <property type="project" value="InterPro"/>
</dbReference>
<dbReference type="SUPFAM" id="SSF53041">
    <property type="entry name" value="Resolvase-like"/>
    <property type="match status" value="1"/>
</dbReference>
<feature type="domain" description="Resolvase/invertase-type recombinase catalytic" evidence="2">
    <location>
        <begin position="27"/>
        <end position="175"/>
    </location>
</feature>
<dbReference type="InterPro" id="IPR025827">
    <property type="entry name" value="Zn_ribbon_recom_dom"/>
</dbReference>
<dbReference type="Pfam" id="PF13408">
    <property type="entry name" value="Zn_ribbon_recom"/>
    <property type="match status" value="1"/>
</dbReference>
<evidence type="ECO:0000313" key="4">
    <source>
        <dbReference type="EMBL" id="TRW23768.1"/>
    </source>
</evidence>
<dbReference type="GO" id="GO:0003677">
    <property type="term" value="F:DNA binding"/>
    <property type="evidence" value="ECO:0007669"/>
    <property type="project" value="InterPro"/>
</dbReference>
<sequence>MNSKVIVIPAKKKKGNSIKESEKMKLRVAAYARVSTDSDEQATSYDTQVDHYTNYIKKNPEWEFAGVFSDEGISGTYTKKRAGFNKMIEEAMEGNIDYIITKSISRFARNTLDCLKYIRKLKENNIPVYFEKENINTMDAKGEVLLTIMASLAQQESQSLSQNVKLGFQYRFQQGQVQVNHNRFLGYTKDEEGKLVIVPEEAKIIKRIYREYLEGASLRDIKEGLEKDKIVNGAGNKKWHVSNLNQILTNEKYMGDALLQKTYTVDFLNKKRVKNDGIAPQYYVENSHEAIIPKEIFMRVGEEMDRRANMVSGKGKRRIYSSKYALSSIVYCSECGDIYRRIAWNNRGKKYTVWRCCTRVTHGPDACHARTIKEDDLQEAVVKAINQLISESNELKEIIKENIEKAITGDGSGQIEEIDKEMLKVQEELLKVANAKKDYTDLVERVEELRNEKEKILLEMAEEKNEQSRLKELEEFLDNQELEIESYDEELVRKLIDKIVIYEENLKVVFKSGLEVEIDKDKK</sequence>
<dbReference type="InterPro" id="IPR006119">
    <property type="entry name" value="Resolv_N"/>
</dbReference>
<accession>A0A552UZW6</accession>
<dbReference type="PROSITE" id="PS51736">
    <property type="entry name" value="RECOMBINASES_3"/>
    <property type="match status" value="1"/>
</dbReference>
<dbReference type="EMBL" id="VJXW01000017">
    <property type="protein sequence ID" value="TRW23768.1"/>
    <property type="molecule type" value="Genomic_DNA"/>
</dbReference>
<proteinExistence type="predicted"/>
<dbReference type="AlphaFoldDB" id="A0A552UZW6"/>
<keyword evidence="1" id="KW-0175">Coiled coil</keyword>
<dbReference type="InterPro" id="IPR050639">
    <property type="entry name" value="SSR_resolvase"/>
</dbReference>
<dbReference type="OrthoDB" id="9769353at2"/>
<dbReference type="PANTHER" id="PTHR30461">
    <property type="entry name" value="DNA-INVERTASE FROM LAMBDOID PROPHAGE"/>
    <property type="match status" value="1"/>
</dbReference>
<dbReference type="InterPro" id="IPR038109">
    <property type="entry name" value="DNA_bind_recomb_sf"/>
</dbReference>
<dbReference type="Pfam" id="PF07508">
    <property type="entry name" value="Recombinase"/>
    <property type="match status" value="1"/>
</dbReference>
<dbReference type="SMART" id="SM00857">
    <property type="entry name" value="Resolvase"/>
    <property type="match status" value="1"/>
</dbReference>
<feature type="coiled-coil region" evidence="1">
    <location>
        <begin position="385"/>
        <end position="497"/>
    </location>
</feature>
<dbReference type="InterPro" id="IPR036162">
    <property type="entry name" value="Resolvase-like_N_sf"/>
</dbReference>
<dbReference type="PANTHER" id="PTHR30461:SF23">
    <property type="entry name" value="DNA RECOMBINASE-RELATED"/>
    <property type="match status" value="1"/>
</dbReference>
<name>A0A552UZW6_9FIRM</name>
<dbReference type="InterPro" id="IPR011109">
    <property type="entry name" value="DNA_bind_recombinase_dom"/>
</dbReference>
<dbReference type="Gene3D" id="3.90.1750.20">
    <property type="entry name" value="Putative Large Serine Recombinase, Chain B, Domain 2"/>
    <property type="match status" value="1"/>
</dbReference>
<evidence type="ECO:0000259" key="2">
    <source>
        <dbReference type="PROSITE" id="PS51736"/>
    </source>
</evidence>
<dbReference type="Gene3D" id="3.40.50.1390">
    <property type="entry name" value="Resolvase, N-terminal catalytic domain"/>
    <property type="match status" value="1"/>
</dbReference>
<evidence type="ECO:0000256" key="1">
    <source>
        <dbReference type="SAM" id="Coils"/>
    </source>
</evidence>